<evidence type="ECO:0000313" key="3">
    <source>
        <dbReference type="Proteomes" id="UP000236584"/>
    </source>
</evidence>
<reference evidence="2 3" key="1">
    <citation type="submission" date="2018-01" db="EMBL/GenBank/DDBJ databases">
        <title>Complete genome sequence of Salinigranum rubrum GX10T, an extremely halophilic archaeon isolated from a marine solar saltern.</title>
        <authorList>
            <person name="Han S."/>
        </authorList>
    </citation>
    <scope>NUCLEOTIDE SEQUENCE [LARGE SCALE GENOMIC DNA]</scope>
    <source>
        <strain evidence="2 3">GX10</strain>
    </source>
</reference>
<gene>
    <name evidence="2" type="ORF">C2R22_16670</name>
</gene>
<feature type="domain" description="UspA" evidence="1">
    <location>
        <begin position="109"/>
        <end position="232"/>
    </location>
</feature>
<dbReference type="KEGG" id="srub:C2R22_16670"/>
<dbReference type="RefSeq" id="WP_103426766.1">
    <property type="nucleotide sequence ID" value="NZ_CP026309.1"/>
</dbReference>
<dbReference type="Proteomes" id="UP000236584">
    <property type="component" value="Chromosome"/>
</dbReference>
<keyword evidence="3" id="KW-1185">Reference proteome</keyword>
<dbReference type="SUPFAM" id="SSF52402">
    <property type="entry name" value="Adenine nucleotide alpha hydrolases-like"/>
    <property type="match status" value="1"/>
</dbReference>
<accession>A0A2I8VMB0</accession>
<protein>
    <recommendedName>
        <fullName evidence="1">UspA domain-containing protein</fullName>
    </recommendedName>
</protein>
<dbReference type="Pfam" id="PF00582">
    <property type="entry name" value="Usp"/>
    <property type="match status" value="1"/>
</dbReference>
<dbReference type="InterPro" id="IPR006016">
    <property type="entry name" value="UspA"/>
</dbReference>
<organism evidence="2 3">
    <name type="scientific">Salinigranum rubrum</name>
    <dbReference type="NCBI Taxonomy" id="755307"/>
    <lineage>
        <taxon>Archaea</taxon>
        <taxon>Methanobacteriati</taxon>
        <taxon>Methanobacteriota</taxon>
        <taxon>Stenosarchaea group</taxon>
        <taxon>Halobacteria</taxon>
        <taxon>Halobacteriales</taxon>
        <taxon>Haloferacaceae</taxon>
        <taxon>Salinigranum</taxon>
    </lineage>
</organism>
<sequence length="235" mass="25449">MPPIDELTVLVPVDISGTETPPLGIIDLLGPSRVVLLGYFPVPRQAEPALIRDEYEADAEAKLRDIAEGRPDLTEVLVFTHDREATIDRVADQYDCDAVLSAERVDTIERVLVPLRGDVNLERIVSVVAGLLDASGATATLFHSVAEGADPSQGEFLLQGAVDRLVDYGVDEERVDWRLGETGDPSTEIVALGGEYDLVVLGETEPSLAERIIGDVLSRIVDDVDRPALIVRDVT</sequence>
<evidence type="ECO:0000259" key="1">
    <source>
        <dbReference type="Pfam" id="PF00582"/>
    </source>
</evidence>
<dbReference type="GeneID" id="35593760"/>
<dbReference type="EMBL" id="CP026309">
    <property type="protein sequence ID" value="AUV83077.1"/>
    <property type="molecule type" value="Genomic_DNA"/>
</dbReference>
<name>A0A2I8VMB0_9EURY</name>
<dbReference type="OrthoDB" id="157328at2157"/>
<dbReference type="AlphaFoldDB" id="A0A2I8VMB0"/>
<proteinExistence type="predicted"/>
<dbReference type="Gene3D" id="3.40.50.12370">
    <property type="match status" value="1"/>
</dbReference>
<evidence type="ECO:0000313" key="2">
    <source>
        <dbReference type="EMBL" id="AUV83077.1"/>
    </source>
</evidence>